<keyword evidence="6" id="KW-0131">Cell cycle</keyword>
<dbReference type="InterPro" id="IPR029260">
    <property type="entry name" value="DSPn"/>
</dbReference>
<evidence type="ECO:0000256" key="2">
    <source>
        <dbReference type="ARBA" id="ARBA00013064"/>
    </source>
</evidence>
<dbReference type="InterPro" id="IPR044506">
    <property type="entry name" value="CDC14_C"/>
</dbReference>
<keyword evidence="3" id="KW-0132">Cell division</keyword>
<accession>A0A1R2C717</accession>
<evidence type="ECO:0000256" key="4">
    <source>
        <dbReference type="ARBA" id="ARBA00022801"/>
    </source>
</evidence>
<dbReference type="InterPro" id="IPR029021">
    <property type="entry name" value="Prot-tyrosine_phosphatase-like"/>
</dbReference>
<dbReference type="Pfam" id="PF00782">
    <property type="entry name" value="DSPc"/>
    <property type="match status" value="1"/>
</dbReference>
<dbReference type="PANTHER" id="PTHR23339">
    <property type="entry name" value="TYROSINE SPECIFIC PROTEIN PHOSPHATASE AND DUAL SPECIFICITY PROTEIN PHOSPHATASE"/>
    <property type="match status" value="1"/>
</dbReference>
<evidence type="ECO:0000259" key="7">
    <source>
        <dbReference type="PROSITE" id="PS50054"/>
    </source>
</evidence>
<dbReference type="PROSITE" id="PS50056">
    <property type="entry name" value="TYR_PHOSPHATASE_2"/>
    <property type="match status" value="1"/>
</dbReference>
<dbReference type="SMART" id="SM00404">
    <property type="entry name" value="PTPc_motif"/>
    <property type="match status" value="1"/>
</dbReference>
<organism evidence="9 10">
    <name type="scientific">Stentor coeruleus</name>
    <dbReference type="NCBI Taxonomy" id="5963"/>
    <lineage>
        <taxon>Eukaryota</taxon>
        <taxon>Sar</taxon>
        <taxon>Alveolata</taxon>
        <taxon>Ciliophora</taxon>
        <taxon>Postciliodesmatophora</taxon>
        <taxon>Heterotrichea</taxon>
        <taxon>Heterotrichida</taxon>
        <taxon>Stentoridae</taxon>
        <taxon>Stentor</taxon>
    </lineage>
</organism>
<dbReference type="InterPro" id="IPR020422">
    <property type="entry name" value="TYR_PHOSPHATASE_DUAL_dom"/>
</dbReference>
<dbReference type="PROSITE" id="PS50054">
    <property type="entry name" value="TYR_PHOSPHATASE_DUAL"/>
    <property type="match status" value="1"/>
</dbReference>
<reference evidence="9 10" key="1">
    <citation type="submission" date="2016-11" db="EMBL/GenBank/DDBJ databases">
        <title>The macronuclear genome of Stentor coeruleus: a giant cell with tiny introns.</title>
        <authorList>
            <person name="Slabodnick M."/>
            <person name="Ruby J.G."/>
            <person name="Reiff S.B."/>
            <person name="Swart E.C."/>
            <person name="Gosai S."/>
            <person name="Prabakaran S."/>
            <person name="Witkowska E."/>
            <person name="Larue G.E."/>
            <person name="Fisher S."/>
            <person name="Freeman R.M."/>
            <person name="Gunawardena J."/>
            <person name="Chu W."/>
            <person name="Stover N.A."/>
            <person name="Gregory B.D."/>
            <person name="Nowacki M."/>
            <person name="Derisi J."/>
            <person name="Roy S.W."/>
            <person name="Marshall W.F."/>
            <person name="Sood P."/>
        </authorList>
    </citation>
    <scope>NUCLEOTIDE SEQUENCE [LARGE SCALE GENOMIC DNA]</scope>
    <source>
        <strain evidence="9">WM001</strain>
    </source>
</reference>
<dbReference type="GO" id="GO:0004725">
    <property type="term" value="F:protein tyrosine phosphatase activity"/>
    <property type="evidence" value="ECO:0007669"/>
    <property type="project" value="UniProtKB-EC"/>
</dbReference>
<dbReference type="FunFam" id="3.90.190.10:FF:000006">
    <property type="entry name" value="Dual specificity protein phosphatase CDC14B"/>
    <property type="match status" value="1"/>
</dbReference>
<name>A0A1R2C717_9CILI</name>
<evidence type="ECO:0000259" key="8">
    <source>
        <dbReference type="PROSITE" id="PS50056"/>
    </source>
</evidence>
<evidence type="ECO:0000256" key="6">
    <source>
        <dbReference type="ARBA" id="ARBA00023306"/>
    </source>
</evidence>
<comment type="caution">
    <text evidence="9">The sequence shown here is derived from an EMBL/GenBank/DDBJ whole genome shotgun (WGS) entry which is preliminary data.</text>
</comment>
<dbReference type="InterPro" id="IPR000340">
    <property type="entry name" value="Dual-sp_phosphatase_cat-dom"/>
</dbReference>
<feature type="domain" description="Tyrosine specific protein phosphatases" evidence="8">
    <location>
        <begin position="251"/>
        <end position="315"/>
    </location>
</feature>
<protein>
    <recommendedName>
        <fullName evidence="2">protein-tyrosine-phosphatase</fullName>
        <ecNumber evidence="2">3.1.3.48</ecNumber>
    </recommendedName>
</protein>
<proteinExistence type="inferred from homology"/>
<dbReference type="InterPro" id="IPR016130">
    <property type="entry name" value="Tyr_Pase_AS"/>
</dbReference>
<dbReference type="OrthoDB" id="442453at2759"/>
<feature type="domain" description="Tyrosine-protein phosphatase" evidence="7">
    <location>
        <begin position="172"/>
        <end position="329"/>
    </location>
</feature>
<keyword evidence="4" id="KW-0378">Hydrolase</keyword>
<gene>
    <name evidence="9" type="ORF">SteCoe_14000</name>
</gene>
<dbReference type="Proteomes" id="UP000187209">
    <property type="component" value="Unassembled WGS sequence"/>
</dbReference>
<sequence length="402" mass="45844">MQGEPAKVEIIQNKLYWISDRNPPVKKGCHYFSVDSRLSYSPFASDFGPLDLSHITKFCTELASLMQNPKLQSHKIFHYTSLNPSKKVNSAFLMGSYMILVLSKTSTEIIDIFSQVTTFTNYCDASQEKSDFELPFFECLKGLEKAIKLNWYNLGTFDLRSYETGSIIENGGYNWIIPGKIIAFMCPANDFKGRDGIKPLTPEQYVPIFQHLLVSTIVRLNKATYESDRFTRHGFKFHDMYFIDGSVPSDKIVREFIKVVEEDGAIAVHCKAGLGRTATLIGCYVMKHYGFTALEFIGWSRICRPGSVLGPQQQFLIDIQEVCWKWGEDFRNGITEMEECKELPQHEHLSEADKFKAKYGDYKQAEKLCVAEGENRRDIVKVHSSANVKGKTVKKTAFSKNK</sequence>
<dbReference type="CDD" id="cd14499">
    <property type="entry name" value="CDC14_C"/>
    <property type="match status" value="1"/>
</dbReference>
<dbReference type="InterPro" id="IPR050561">
    <property type="entry name" value="PTP"/>
</dbReference>
<dbReference type="EC" id="3.1.3.48" evidence="2"/>
<evidence type="ECO:0000256" key="5">
    <source>
        <dbReference type="ARBA" id="ARBA00022912"/>
    </source>
</evidence>
<comment type="similarity">
    <text evidence="1">Belongs to the protein-tyrosine phosphatase family. Non-receptor class CDC14 subfamily.</text>
</comment>
<dbReference type="SUPFAM" id="SSF52799">
    <property type="entry name" value="(Phosphotyrosine protein) phosphatases II"/>
    <property type="match status" value="2"/>
</dbReference>
<dbReference type="Pfam" id="PF14671">
    <property type="entry name" value="DSPn"/>
    <property type="match status" value="1"/>
</dbReference>
<dbReference type="InterPro" id="IPR000387">
    <property type="entry name" value="Tyr_Pase_dom"/>
</dbReference>
<evidence type="ECO:0000313" key="10">
    <source>
        <dbReference type="Proteomes" id="UP000187209"/>
    </source>
</evidence>
<dbReference type="PROSITE" id="PS00383">
    <property type="entry name" value="TYR_PHOSPHATASE_1"/>
    <property type="match status" value="1"/>
</dbReference>
<dbReference type="Gene3D" id="3.90.190.10">
    <property type="entry name" value="Protein tyrosine phosphatase superfamily"/>
    <property type="match status" value="2"/>
</dbReference>
<keyword evidence="5" id="KW-0904">Protein phosphatase</keyword>
<dbReference type="GO" id="GO:0051301">
    <property type="term" value="P:cell division"/>
    <property type="evidence" value="ECO:0007669"/>
    <property type="project" value="UniProtKB-KW"/>
</dbReference>
<dbReference type="CDD" id="cd17657">
    <property type="entry name" value="CDC14_N"/>
    <property type="match status" value="1"/>
</dbReference>
<evidence type="ECO:0000256" key="3">
    <source>
        <dbReference type="ARBA" id="ARBA00022618"/>
    </source>
</evidence>
<evidence type="ECO:0000313" key="9">
    <source>
        <dbReference type="EMBL" id="OMJ84812.1"/>
    </source>
</evidence>
<dbReference type="EMBL" id="MPUH01000257">
    <property type="protein sequence ID" value="OMJ84812.1"/>
    <property type="molecule type" value="Genomic_DNA"/>
</dbReference>
<dbReference type="SMART" id="SM00195">
    <property type="entry name" value="DSPc"/>
    <property type="match status" value="1"/>
</dbReference>
<evidence type="ECO:0000256" key="1">
    <source>
        <dbReference type="ARBA" id="ARBA00007315"/>
    </source>
</evidence>
<dbReference type="AlphaFoldDB" id="A0A1R2C717"/>
<dbReference type="InterPro" id="IPR003595">
    <property type="entry name" value="Tyr_Pase_cat"/>
</dbReference>
<keyword evidence="10" id="KW-1185">Reference proteome</keyword>